<keyword evidence="7 8" id="KW-0472">Membrane</keyword>
<gene>
    <name evidence="9" type="ORF">J2S59_001281</name>
</gene>
<protein>
    <submittedName>
        <fullName evidence="9">Multicomponent Na+:H+ antiporter subunit F</fullName>
    </submittedName>
</protein>
<keyword evidence="3" id="KW-0813">Transport</keyword>
<evidence type="ECO:0000256" key="2">
    <source>
        <dbReference type="ARBA" id="ARBA00009212"/>
    </source>
</evidence>
<evidence type="ECO:0000256" key="8">
    <source>
        <dbReference type="SAM" id="Phobius"/>
    </source>
</evidence>
<dbReference type="PANTHER" id="PTHR34702:SF1">
    <property type="entry name" value="NA(+)_H(+) ANTIPORTER SUBUNIT F"/>
    <property type="match status" value="1"/>
</dbReference>
<keyword evidence="4" id="KW-1003">Cell membrane</keyword>
<sequence>MTSAVVFITAGILGLCALALTVRMTIGPTVLDRAMTFDMVVSITIIGLALYAAVRREVDTVPMLLALTLLGFVGSVSIARFIDPRDVDDGDDDNEEGPS</sequence>
<proteinExistence type="inferred from homology"/>
<organism evidence="9 10">
    <name type="scientific">Nocardioides massiliensis</name>
    <dbReference type="NCBI Taxonomy" id="1325935"/>
    <lineage>
        <taxon>Bacteria</taxon>
        <taxon>Bacillati</taxon>
        <taxon>Actinomycetota</taxon>
        <taxon>Actinomycetes</taxon>
        <taxon>Propionibacteriales</taxon>
        <taxon>Nocardioidaceae</taxon>
        <taxon>Nocardioides</taxon>
    </lineage>
</organism>
<name>A0ABT9NM28_9ACTN</name>
<keyword evidence="10" id="KW-1185">Reference proteome</keyword>
<feature type="transmembrane region" description="Helical" evidence="8">
    <location>
        <begin position="61"/>
        <end position="82"/>
    </location>
</feature>
<evidence type="ECO:0000256" key="1">
    <source>
        <dbReference type="ARBA" id="ARBA00004651"/>
    </source>
</evidence>
<dbReference type="PANTHER" id="PTHR34702">
    <property type="entry name" value="NA(+)/H(+) ANTIPORTER SUBUNIT F1"/>
    <property type="match status" value="1"/>
</dbReference>
<comment type="subcellular location">
    <subcellularLocation>
        <location evidence="1">Cell membrane</location>
        <topology evidence="1">Multi-pass membrane protein</topology>
    </subcellularLocation>
</comment>
<evidence type="ECO:0000313" key="10">
    <source>
        <dbReference type="Proteomes" id="UP001240447"/>
    </source>
</evidence>
<dbReference type="RefSeq" id="WP_068118177.1">
    <property type="nucleotide sequence ID" value="NZ_CCXJ01000123.1"/>
</dbReference>
<comment type="similarity">
    <text evidence="2">Belongs to the CPA3 antiporters (TC 2.A.63) subunit F family.</text>
</comment>
<dbReference type="InterPro" id="IPR007208">
    <property type="entry name" value="MrpF/PhaF-like"/>
</dbReference>
<evidence type="ECO:0000256" key="4">
    <source>
        <dbReference type="ARBA" id="ARBA00022475"/>
    </source>
</evidence>
<reference evidence="9 10" key="1">
    <citation type="submission" date="2023-07" db="EMBL/GenBank/DDBJ databases">
        <title>Sequencing the genomes of 1000 actinobacteria strains.</title>
        <authorList>
            <person name="Klenk H.-P."/>
        </authorList>
    </citation>
    <scope>NUCLEOTIDE SEQUENCE [LARGE SCALE GENOMIC DNA]</scope>
    <source>
        <strain evidence="9 10">GD13</strain>
    </source>
</reference>
<evidence type="ECO:0000256" key="6">
    <source>
        <dbReference type="ARBA" id="ARBA00022989"/>
    </source>
</evidence>
<comment type="caution">
    <text evidence="9">The sequence shown here is derived from an EMBL/GenBank/DDBJ whole genome shotgun (WGS) entry which is preliminary data.</text>
</comment>
<evidence type="ECO:0000256" key="3">
    <source>
        <dbReference type="ARBA" id="ARBA00022448"/>
    </source>
</evidence>
<feature type="transmembrane region" description="Helical" evidence="8">
    <location>
        <begin position="35"/>
        <end position="54"/>
    </location>
</feature>
<accession>A0ABT9NM28</accession>
<evidence type="ECO:0000256" key="7">
    <source>
        <dbReference type="ARBA" id="ARBA00023136"/>
    </source>
</evidence>
<evidence type="ECO:0000256" key="5">
    <source>
        <dbReference type="ARBA" id="ARBA00022692"/>
    </source>
</evidence>
<dbReference type="Pfam" id="PF04066">
    <property type="entry name" value="MrpF_PhaF"/>
    <property type="match status" value="1"/>
</dbReference>
<keyword evidence="6 8" id="KW-1133">Transmembrane helix</keyword>
<dbReference type="Proteomes" id="UP001240447">
    <property type="component" value="Unassembled WGS sequence"/>
</dbReference>
<dbReference type="EMBL" id="JAUSQM010000001">
    <property type="protein sequence ID" value="MDP9821472.1"/>
    <property type="molecule type" value="Genomic_DNA"/>
</dbReference>
<evidence type="ECO:0000313" key="9">
    <source>
        <dbReference type="EMBL" id="MDP9821472.1"/>
    </source>
</evidence>
<keyword evidence="5 8" id="KW-0812">Transmembrane</keyword>